<evidence type="ECO:0000313" key="3">
    <source>
        <dbReference type="Proteomes" id="UP000037237"/>
    </source>
</evidence>
<dbReference type="InterPro" id="IPR050256">
    <property type="entry name" value="Glycosyltransferase_2"/>
</dbReference>
<protein>
    <recommendedName>
        <fullName evidence="1">Glycosyltransferase 2-like domain-containing protein</fullName>
    </recommendedName>
</protein>
<evidence type="ECO:0000259" key="1">
    <source>
        <dbReference type="Pfam" id="PF00535"/>
    </source>
</evidence>
<reference evidence="2 3" key="1">
    <citation type="submission" date="2015-06" db="EMBL/GenBank/DDBJ databases">
        <title>New insights into the roles of widespread benthic archaea in carbon and nitrogen cycling.</title>
        <authorList>
            <person name="Lazar C.S."/>
            <person name="Baker B.J."/>
            <person name="Seitz K.W."/>
            <person name="Hyde A.S."/>
            <person name="Dick G.J."/>
            <person name="Hinrichs K.-U."/>
            <person name="Teske A.P."/>
        </authorList>
    </citation>
    <scope>NUCLEOTIDE SEQUENCE [LARGE SCALE GENOMIC DNA]</scope>
    <source>
        <strain evidence="2">SG8-32-1</strain>
    </source>
</reference>
<dbReference type="Proteomes" id="UP000037237">
    <property type="component" value="Unassembled WGS sequence"/>
</dbReference>
<feature type="domain" description="Glycosyltransferase 2-like" evidence="1">
    <location>
        <begin position="16"/>
        <end position="176"/>
    </location>
</feature>
<comment type="caution">
    <text evidence="2">The sequence shown here is derived from an EMBL/GenBank/DDBJ whole genome shotgun (WGS) entry which is preliminary data.</text>
</comment>
<organism evidence="2 3">
    <name type="scientific">miscellaneous Crenarchaeota group-1 archaeon SG8-32-1</name>
    <dbReference type="NCBI Taxonomy" id="1685124"/>
    <lineage>
        <taxon>Archaea</taxon>
        <taxon>Candidatus Bathyarchaeota</taxon>
        <taxon>MCG-1</taxon>
    </lineage>
</organism>
<dbReference type="SUPFAM" id="SSF53448">
    <property type="entry name" value="Nucleotide-diphospho-sugar transferases"/>
    <property type="match status" value="1"/>
</dbReference>
<evidence type="ECO:0000313" key="2">
    <source>
        <dbReference type="EMBL" id="KON31308.1"/>
    </source>
</evidence>
<dbReference type="Gene3D" id="3.90.550.10">
    <property type="entry name" value="Spore Coat Polysaccharide Biosynthesis Protein SpsA, Chain A"/>
    <property type="match status" value="1"/>
</dbReference>
<dbReference type="InterPro" id="IPR001173">
    <property type="entry name" value="Glyco_trans_2-like"/>
</dbReference>
<accession>A0A0M0BRT5</accession>
<dbReference type="PANTHER" id="PTHR48090:SF7">
    <property type="entry name" value="RFBJ PROTEIN"/>
    <property type="match status" value="1"/>
</dbReference>
<gene>
    <name evidence="2" type="ORF">AC477_04260</name>
</gene>
<dbReference type="CDD" id="cd04179">
    <property type="entry name" value="DPM_DPG-synthase_like"/>
    <property type="match status" value="1"/>
</dbReference>
<dbReference type="EMBL" id="LFWU01000102">
    <property type="protein sequence ID" value="KON31308.1"/>
    <property type="molecule type" value="Genomic_DNA"/>
</dbReference>
<proteinExistence type="predicted"/>
<sequence length="239" mass="26971">MAKEYKDRERRNFLVSVVIPVFNEEITVGDVVTRTKKTLEKMGVTYEILVVDDGSDDSSADVAEERKATVLRANHQGKGFALRSGFRRAKGEWVITLDADGSHKPEEIPLVLRYLMEDRADFVVGSRFSKSEDNKTKVPKINRTGNKLFNNLTRYLTGVKITDSQSGFRAIRASLINGMKLRSRGYEVESEMLVKALRMKARVKETSISFDQRTVGNSKLDPIQDGVRILYAIIASYLS</sequence>
<dbReference type="PANTHER" id="PTHR48090">
    <property type="entry name" value="UNDECAPRENYL-PHOSPHATE 4-DEOXY-4-FORMAMIDO-L-ARABINOSE TRANSFERASE-RELATED"/>
    <property type="match status" value="1"/>
</dbReference>
<dbReference type="Pfam" id="PF00535">
    <property type="entry name" value="Glycos_transf_2"/>
    <property type="match status" value="1"/>
</dbReference>
<dbReference type="AlphaFoldDB" id="A0A0M0BRT5"/>
<name>A0A0M0BRT5_9ARCH</name>
<dbReference type="InterPro" id="IPR029044">
    <property type="entry name" value="Nucleotide-diphossugar_trans"/>
</dbReference>